<protein>
    <submittedName>
        <fullName evidence="1">Uncharacterized protein</fullName>
    </submittedName>
</protein>
<proteinExistence type="predicted"/>
<accession>A0A0K2UUV8</accession>
<reference evidence="1" key="1">
    <citation type="submission" date="2014-05" db="EMBL/GenBank/DDBJ databases">
        <authorList>
            <person name="Chronopoulou M."/>
        </authorList>
    </citation>
    <scope>NUCLEOTIDE SEQUENCE</scope>
    <source>
        <tissue evidence="1">Whole organism</tissue>
    </source>
</reference>
<sequence length="44" mass="5423">MINFIQFMNNGLMQDSEKDCEHSICLEFWYLIFVHHIHGFWGKY</sequence>
<evidence type="ECO:0000313" key="1">
    <source>
        <dbReference type="EMBL" id="CDW41471.1"/>
    </source>
</evidence>
<organism evidence="1">
    <name type="scientific">Lepeophtheirus salmonis</name>
    <name type="common">Salmon louse</name>
    <name type="synonym">Caligus salmonis</name>
    <dbReference type="NCBI Taxonomy" id="72036"/>
    <lineage>
        <taxon>Eukaryota</taxon>
        <taxon>Metazoa</taxon>
        <taxon>Ecdysozoa</taxon>
        <taxon>Arthropoda</taxon>
        <taxon>Crustacea</taxon>
        <taxon>Multicrustacea</taxon>
        <taxon>Hexanauplia</taxon>
        <taxon>Copepoda</taxon>
        <taxon>Siphonostomatoida</taxon>
        <taxon>Caligidae</taxon>
        <taxon>Lepeophtheirus</taxon>
    </lineage>
</organism>
<dbReference type="EMBL" id="HACA01024110">
    <property type="protein sequence ID" value="CDW41471.1"/>
    <property type="molecule type" value="Transcribed_RNA"/>
</dbReference>
<dbReference type="AlphaFoldDB" id="A0A0K2UUV8"/>
<name>A0A0K2UUV8_LEPSM</name>